<reference evidence="3" key="2">
    <citation type="submission" date="2021-05" db="UniProtKB">
        <authorList>
            <consortium name="EnsemblPlants"/>
        </authorList>
    </citation>
    <scope>IDENTIFICATION</scope>
    <source>
        <strain evidence="3">subsp. malaccensis</strain>
    </source>
</reference>
<dbReference type="Gramene" id="Ma08_t27980.1">
    <property type="protein sequence ID" value="Ma08_p27980.1"/>
    <property type="gene ID" value="Ma08_g27980"/>
</dbReference>
<organism evidence="3 4">
    <name type="scientific">Musa acuminata subsp. malaccensis</name>
    <name type="common">Wild banana</name>
    <name type="synonym">Musa malaccensis</name>
    <dbReference type="NCBI Taxonomy" id="214687"/>
    <lineage>
        <taxon>Eukaryota</taxon>
        <taxon>Viridiplantae</taxon>
        <taxon>Streptophyta</taxon>
        <taxon>Embryophyta</taxon>
        <taxon>Tracheophyta</taxon>
        <taxon>Spermatophyta</taxon>
        <taxon>Magnoliopsida</taxon>
        <taxon>Liliopsida</taxon>
        <taxon>Zingiberales</taxon>
        <taxon>Musaceae</taxon>
        <taxon>Musa</taxon>
    </lineage>
</organism>
<evidence type="ECO:0000313" key="2">
    <source>
        <dbReference type="EMBL" id="CAG1832956.1"/>
    </source>
</evidence>
<dbReference type="EMBL" id="HG996472">
    <property type="protein sequence ID" value="CAG1832956.1"/>
    <property type="molecule type" value="Genomic_DNA"/>
</dbReference>
<evidence type="ECO:0000313" key="3">
    <source>
        <dbReference type="EnsemblPlants" id="Ma08_p27980.1"/>
    </source>
</evidence>
<feature type="compositionally biased region" description="Basic and acidic residues" evidence="1">
    <location>
        <begin position="54"/>
        <end position="65"/>
    </location>
</feature>
<gene>
    <name evidence="2" type="ORF">GSMUA_88760.1</name>
</gene>
<dbReference type="AlphaFoldDB" id="A0A804KBJ9"/>
<sequence length="161" mass="17889">MSSCSVKHAVLRSLLPPPPRSYGCPEDLATQWPPGLRRRETDDDNAADPNTSHLVKDSQMKRDSPEISPVERLSDRRTELAKVITYSCPIYPQGGSRSMPSRHADAVRYQACHPPIKNFKNLGDICLPEAIPKKLKEKGIVQPTPIHLQGLPAIHGLGKLW</sequence>
<proteinExistence type="predicted"/>
<protein>
    <submittedName>
        <fullName evidence="2">(wild Malaysian banana) hypothetical protein</fullName>
    </submittedName>
</protein>
<dbReference type="InParanoid" id="A0A804KBJ9"/>
<dbReference type="EnsemblPlants" id="Ma08_t27980.1">
    <property type="protein sequence ID" value="Ma08_p27980.1"/>
    <property type="gene ID" value="Ma08_g27980"/>
</dbReference>
<evidence type="ECO:0000256" key="1">
    <source>
        <dbReference type="SAM" id="MobiDB-lite"/>
    </source>
</evidence>
<name>A0A804KBJ9_MUSAM</name>
<keyword evidence="4" id="KW-1185">Reference proteome</keyword>
<dbReference type="Proteomes" id="UP000012960">
    <property type="component" value="Unplaced"/>
</dbReference>
<reference evidence="2" key="1">
    <citation type="submission" date="2021-03" db="EMBL/GenBank/DDBJ databases">
        <authorList>
            <consortium name="Genoscope - CEA"/>
            <person name="William W."/>
        </authorList>
    </citation>
    <scope>NUCLEOTIDE SEQUENCE</scope>
    <source>
        <strain evidence="2">Doubled-haploid Pahang</strain>
    </source>
</reference>
<evidence type="ECO:0000313" key="4">
    <source>
        <dbReference type="Proteomes" id="UP000012960"/>
    </source>
</evidence>
<accession>A0A804KBJ9</accession>
<feature type="region of interest" description="Disordered" evidence="1">
    <location>
        <begin position="1"/>
        <end position="74"/>
    </location>
</feature>